<accession>A0A7J0H3H8</accession>
<gene>
    <name evidence="6" type="ORF">Acr_26g0006140</name>
</gene>
<evidence type="ECO:0008006" key="8">
    <source>
        <dbReference type="Google" id="ProtNLM"/>
    </source>
</evidence>
<comment type="subcellular location">
    <subcellularLocation>
        <location evidence="1">Nucleus</location>
    </subcellularLocation>
</comment>
<proteinExistence type="predicted"/>
<evidence type="ECO:0000313" key="7">
    <source>
        <dbReference type="Proteomes" id="UP000585474"/>
    </source>
</evidence>
<organism evidence="6 7">
    <name type="scientific">Actinidia rufa</name>
    <dbReference type="NCBI Taxonomy" id="165716"/>
    <lineage>
        <taxon>Eukaryota</taxon>
        <taxon>Viridiplantae</taxon>
        <taxon>Streptophyta</taxon>
        <taxon>Embryophyta</taxon>
        <taxon>Tracheophyta</taxon>
        <taxon>Spermatophyta</taxon>
        <taxon>Magnoliopsida</taxon>
        <taxon>eudicotyledons</taxon>
        <taxon>Gunneridae</taxon>
        <taxon>Pentapetalae</taxon>
        <taxon>asterids</taxon>
        <taxon>Ericales</taxon>
        <taxon>Actinidiaceae</taxon>
        <taxon>Actinidia</taxon>
    </lineage>
</organism>
<name>A0A7J0H3H8_9ERIC</name>
<dbReference type="PANTHER" id="PTHR34269:SF3">
    <property type="entry name" value="TF-B3 DOMAIN-CONTAINING PROTEIN"/>
    <property type="match status" value="1"/>
</dbReference>
<evidence type="ECO:0000256" key="2">
    <source>
        <dbReference type="ARBA" id="ARBA00023015"/>
    </source>
</evidence>
<evidence type="ECO:0000313" key="6">
    <source>
        <dbReference type="EMBL" id="GFZ17344.1"/>
    </source>
</evidence>
<evidence type="ECO:0000256" key="1">
    <source>
        <dbReference type="ARBA" id="ARBA00004123"/>
    </source>
</evidence>
<keyword evidence="4" id="KW-0804">Transcription</keyword>
<dbReference type="GO" id="GO:0005634">
    <property type="term" value="C:nucleus"/>
    <property type="evidence" value="ECO:0007669"/>
    <property type="project" value="UniProtKB-SubCell"/>
</dbReference>
<dbReference type="OrthoDB" id="1474297at2759"/>
<dbReference type="Proteomes" id="UP000585474">
    <property type="component" value="Unassembled WGS sequence"/>
</dbReference>
<sequence length="125" mass="14386">MDDLNYAPQEPEMWPVSKVLTSSDTSISNAKLHFPKHPFQDRVVEQMGADQKRTLNTDSFRLVVQVVDNDTNEHREMILTNVGCGYNLSSMWGEVIRKKNLKAKQVIRVRWADDCLHFTVPPQSD</sequence>
<dbReference type="SUPFAM" id="SSF101936">
    <property type="entry name" value="DNA-binding pseudobarrel domain"/>
    <property type="match status" value="1"/>
</dbReference>
<keyword evidence="5" id="KW-0539">Nucleus</keyword>
<dbReference type="InterPro" id="IPR015300">
    <property type="entry name" value="DNA-bd_pseudobarrel_sf"/>
</dbReference>
<evidence type="ECO:0000256" key="5">
    <source>
        <dbReference type="ARBA" id="ARBA00023242"/>
    </source>
</evidence>
<comment type="caution">
    <text evidence="6">The sequence shown here is derived from an EMBL/GenBank/DDBJ whole genome shotgun (WGS) entry which is preliminary data.</text>
</comment>
<evidence type="ECO:0000256" key="4">
    <source>
        <dbReference type="ARBA" id="ARBA00023163"/>
    </source>
</evidence>
<dbReference type="PANTHER" id="PTHR34269">
    <property type="entry name" value="TRANSCRIPTION FACTOR B3-DOMAIN FAMILY-RELATED"/>
    <property type="match status" value="1"/>
</dbReference>
<reference evidence="6 7" key="1">
    <citation type="submission" date="2019-07" db="EMBL/GenBank/DDBJ databases">
        <title>De Novo Assembly of kiwifruit Actinidia rufa.</title>
        <authorList>
            <person name="Sugita-Konishi S."/>
            <person name="Sato K."/>
            <person name="Mori E."/>
            <person name="Abe Y."/>
            <person name="Kisaki G."/>
            <person name="Hamano K."/>
            <person name="Suezawa K."/>
            <person name="Otani M."/>
            <person name="Fukuda T."/>
            <person name="Manabe T."/>
            <person name="Gomi K."/>
            <person name="Tabuchi M."/>
            <person name="Akimitsu K."/>
            <person name="Kataoka I."/>
        </authorList>
    </citation>
    <scope>NUCLEOTIDE SEQUENCE [LARGE SCALE GENOMIC DNA]</scope>
    <source>
        <strain evidence="7">cv. Fuchu</strain>
    </source>
</reference>
<keyword evidence="3" id="KW-0238">DNA-binding</keyword>
<dbReference type="AlphaFoldDB" id="A0A7J0H3H8"/>
<dbReference type="EMBL" id="BJWL01000026">
    <property type="protein sequence ID" value="GFZ17344.1"/>
    <property type="molecule type" value="Genomic_DNA"/>
</dbReference>
<dbReference type="InterPro" id="IPR051442">
    <property type="entry name" value="B3_domain"/>
</dbReference>
<protein>
    <recommendedName>
        <fullName evidence="8">B3 domain-containing protein</fullName>
    </recommendedName>
</protein>
<keyword evidence="2" id="KW-0805">Transcription regulation</keyword>
<dbReference type="Gene3D" id="2.40.330.10">
    <property type="entry name" value="DNA-binding pseudobarrel domain"/>
    <property type="match status" value="1"/>
</dbReference>
<evidence type="ECO:0000256" key="3">
    <source>
        <dbReference type="ARBA" id="ARBA00023125"/>
    </source>
</evidence>
<keyword evidence="7" id="KW-1185">Reference proteome</keyword>
<dbReference type="GO" id="GO:0003677">
    <property type="term" value="F:DNA binding"/>
    <property type="evidence" value="ECO:0007669"/>
    <property type="project" value="UniProtKB-KW"/>
</dbReference>